<comment type="caution">
    <text evidence="3">The sequence shown here is derived from an EMBL/GenBank/DDBJ whole genome shotgun (WGS) entry which is preliminary data.</text>
</comment>
<feature type="region of interest" description="Disordered" evidence="1">
    <location>
        <begin position="36"/>
        <end position="80"/>
    </location>
</feature>
<sequence>MQFLSAFYLCLYPWIVCFCTTFCVPIEVLIFIVTSPATKNPDPNMDTTNQKKHENTSPRCFPKTPNNTSPRCWPGGKHIG</sequence>
<dbReference type="Proteomes" id="UP001301769">
    <property type="component" value="Unassembled WGS sequence"/>
</dbReference>
<proteinExistence type="predicted"/>
<evidence type="ECO:0000313" key="4">
    <source>
        <dbReference type="Proteomes" id="UP001301769"/>
    </source>
</evidence>
<gene>
    <name evidence="3" type="ORF">QBC37DRAFT_427894</name>
</gene>
<dbReference type="AlphaFoldDB" id="A0AAN6Y3Z1"/>
<protein>
    <submittedName>
        <fullName evidence="3">Uncharacterized protein</fullName>
    </submittedName>
</protein>
<feature type="transmembrane region" description="Helical" evidence="2">
    <location>
        <begin position="6"/>
        <end position="33"/>
    </location>
</feature>
<evidence type="ECO:0000256" key="1">
    <source>
        <dbReference type="SAM" id="MobiDB-lite"/>
    </source>
</evidence>
<keyword evidence="2" id="KW-0812">Transmembrane</keyword>
<reference evidence="3" key="1">
    <citation type="journal article" date="2023" name="Mol. Phylogenet. Evol.">
        <title>Genome-scale phylogeny and comparative genomics of the fungal order Sordariales.</title>
        <authorList>
            <person name="Hensen N."/>
            <person name="Bonometti L."/>
            <person name="Westerberg I."/>
            <person name="Brannstrom I.O."/>
            <person name="Guillou S."/>
            <person name="Cros-Aarteil S."/>
            <person name="Calhoun S."/>
            <person name="Haridas S."/>
            <person name="Kuo A."/>
            <person name="Mondo S."/>
            <person name="Pangilinan J."/>
            <person name="Riley R."/>
            <person name="LaButti K."/>
            <person name="Andreopoulos B."/>
            <person name="Lipzen A."/>
            <person name="Chen C."/>
            <person name="Yan M."/>
            <person name="Daum C."/>
            <person name="Ng V."/>
            <person name="Clum A."/>
            <person name="Steindorff A."/>
            <person name="Ohm R.A."/>
            <person name="Martin F."/>
            <person name="Silar P."/>
            <person name="Natvig D.O."/>
            <person name="Lalanne C."/>
            <person name="Gautier V."/>
            <person name="Ament-Velasquez S.L."/>
            <person name="Kruys A."/>
            <person name="Hutchinson M.I."/>
            <person name="Powell A.J."/>
            <person name="Barry K."/>
            <person name="Miller A.N."/>
            <person name="Grigoriev I.V."/>
            <person name="Debuchy R."/>
            <person name="Gladieux P."/>
            <person name="Hiltunen Thoren M."/>
            <person name="Johannesson H."/>
        </authorList>
    </citation>
    <scope>NUCLEOTIDE SEQUENCE</scope>
    <source>
        <strain evidence="3">PSN293</strain>
    </source>
</reference>
<organism evidence="3 4">
    <name type="scientific">Rhypophila decipiens</name>
    <dbReference type="NCBI Taxonomy" id="261697"/>
    <lineage>
        <taxon>Eukaryota</taxon>
        <taxon>Fungi</taxon>
        <taxon>Dikarya</taxon>
        <taxon>Ascomycota</taxon>
        <taxon>Pezizomycotina</taxon>
        <taxon>Sordariomycetes</taxon>
        <taxon>Sordariomycetidae</taxon>
        <taxon>Sordariales</taxon>
        <taxon>Naviculisporaceae</taxon>
        <taxon>Rhypophila</taxon>
    </lineage>
</organism>
<evidence type="ECO:0000313" key="3">
    <source>
        <dbReference type="EMBL" id="KAK4210946.1"/>
    </source>
</evidence>
<accession>A0AAN6Y3Z1</accession>
<keyword evidence="2" id="KW-0472">Membrane</keyword>
<dbReference type="EMBL" id="MU858161">
    <property type="protein sequence ID" value="KAK4210946.1"/>
    <property type="molecule type" value="Genomic_DNA"/>
</dbReference>
<name>A0AAN6Y3Z1_9PEZI</name>
<reference evidence="3" key="2">
    <citation type="submission" date="2023-05" db="EMBL/GenBank/DDBJ databases">
        <authorList>
            <consortium name="Lawrence Berkeley National Laboratory"/>
            <person name="Steindorff A."/>
            <person name="Hensen N."/>
            <person name="Bonometti L."/>
            <person name="Westerberg I."/>
            <person name="Brannstrom I.O."/>
            <person name="Guillou S."/>
            <person name="Cros-Aarteil S."/>
            <person name="Calhoun S."/>
            <person name="Haridas S."/>
            <person name="Kuo A."/>
            <person name="Mondo S."/>
            <person name="Pangilinan J."/>
            <person name="Riley R."/>
            <person name="Labutti K."/>
            <person name="Andreopoulos B."/>
            <person name="Lipzen A."/>
            <person name="Chen C."/>
            <person name="Yanf M."/>
            <person name="Daum C."/>
            <person name="Ng V."/>
            <person name="Clum A."/>
            <person name="Ohm R."/>
            <person name="Martin F."/>
            <person name="Silar P."/>
            <person name="Natvig D."/>
            <person name="Lalanne C."/>
            <person name="Gautier V."/>
            <person name="Ament-Velasquez S.L."/>
            <person name="Kruys A."/>
            <person name="Hutchinson M.I."/>
            <person name="Powell A.J."/>
            <person name="Barry K."/>
            <person name="Miller A.N."/>
            <person name="Grigoriev I.V."/>
            <person name="Debuchy R."/>
            <person name="Gladieux P."/>
            <person name="Thoren M.H."/>
            <person name="Johannesson H."/>
        </authorList>
    </citation>
    <scope>NUCLEOTIDE SEQUENCE</scope>
    <source>
        <strain evidence="3">PSN293</strain>
    </source>
</reference>
<keyword evidence="2" id="KW-1133">Transmembrane helix</keyword>
<keyword evidence="4" id="KW-1185">Reference proteome</keyword>
<evidence type="ECO:0000256" key="2">
    <source>
        <dbReference type="SAM" id="Phobius"/>
    </source>
</evidence>